<dbReference type="EMBL" id="JAAGMQ010000481">
    <property type="protein sequence ID" value="NEC34797.1"/>
    <property type="molecule type" value="Genomic_DNA"/>
</dbReference>
<dbReference type="Pfam" id="PF08242">
    <property type="entry name" value="Methyltransf_12"/>
    <property type="match status" value="1"/>
</dbReference>
<dbReference type="SUPFAM" id="SSF53335">
    <property type="entry name" value="S-adenosyl-L-methionine-dependent methyltransferases"/>
    <property type="match status" value="1"/>
</dbReference>
<name>A0A6G3TDK6_9ACTN</name>
<dbReference type="PIRSF" id="PIRSF011491">
    <property type="entry name" value="Mtase_YbcY_prd"/>
    <property type="match status" value="1"/>
</dbReference>
<dbReference type="GO" id="GO:0032259">
    <property type="term" value="P:methylation"/>
    <property type="evidence" value="ECO:0007669"/>
    <property type="project" value="UniProtKB-KW"/>
</dbReference>
<dbReference type="InterPro" id="IPR013217">
    <property type="entry name" value="Methyltransf_12"/>
</dbReference>
<keyword evidence="2" id="KW-0808">Transferase</keyword>
<organism evidence="2 3">
    <name type="scientific">Streptomyces rubrogriseus</name>
    <dbReference type="NCBI Taxonomy" id="194673"/>
    <lineage>
        <taxon>Bacteria</taxon>
        <taxon>Bacillati</taxon>
        <taxon>Actinomycetota</taxon>
        <taxon>Actinomycetes</taxon>
        <taxon>Kitasatosporales</taxon>
        <taxon>Streptomycetaceae</taxon>
        <taxon>Streptomyces</taxon>
        <taxon>Streptomyces violaceoruber group</taxon>
    </lineage>
</organism>
<dbReference type="CDD" id="cd02440">
    <property type="entry name" value="AdoMet_MTases"/>
    <property type="match status" value="1"/>
</dbReference>
<evidence type="ECO:0000259" key="1">
    <source>
        <dbReference type="Pfam" id="PF08242"/>
    </source>
</evidence>
<dbReference type="AlphaFoldDB" id="A0A6G3TDK6"/>
<protein>
    <submittedName>
        <fullName evidence="2">Class I SAM-dependent methyltransferase</fullName>
    </submittedName>
</protein>
<dbReference type="InterPro" id="IPR029063">
    <property type="entry name" value="SAM-dependent_MTases_sf"/>
</dbReference>
<sequence length="233" mass="25733">MEPNHARTGLPESTEARVQTAAAFYRRPMLAAYDLFVLGLMSRLMWRCPPGRMLAHYDRQVGASHLDIGPGTGWFLDRCRFPVRTPSITLLDLNEVALATAAHRIRRYRPETLVGDAFRPLAAGPARFDSVGLNFLLHCLPGTMAEKSVVFDHVAPFLRPGARVFGSTVLGEGPHHTRRSGKLLAKLNRSGVFNNLGDGRAALDEQLRARFTDVETARVGAVCLFTARSPETR</sequence>
<dbReference type="InterPro" id="IPR016584">
    <property type="entry name" value="MeTrfase_VrtF"/>
</dbReference>
<dbReference type="Gene3D" id="3.40.50.150">
    <property type="entry name" value="Vaccinia Virus protein VP39"/>
    <property type="match status" value="1"/>
</dbReference>
<reference evidence="2 3" key="1">
    <citation type="submission" date="2020-01" db="EMBL/GenBank/DDBJ databases">
        <title>Insect and environment-associated Actinomycetes.</title>
        <authorList>
            <person name="Currrie C."/>
            <person name="Chevrette M."/>
            <person name="Carlson C."/>
            <person name="Stubbendieck R."/>
            <person name="Wendt-Pienkowski E."/>
        </authorList>
    </citation>
    <scope>NUCLEOTIDE SEQUENCE [LARGE SCALE GENOMIC DNA]</scope>
    <source>
        <strain evidence="2 3">SID7739</strain>
    </source>
</reference>
<evidence type="ECO:0000313" key="3">
    <source>
        <dbReference type="Proteomes" id="UP000475666"/>
    </source>
</evidence>
<feature type="domain" description="Methyltransferase type 12" evidence="1">
    <location>
        <begin position="66"/>
        <end position="163"/>
    </location>
</feature>
<dbReference type="Proteomes" id="UP000475666">
    <property type="component" value="Unassembled WGS sequence"/>
</dbReference>
<keyword evidence="2" id="KW-0489">Methyltransferase</keyword>
<accession>A0A6G3TDK6</accession>
<dbReference type="GO" id="GO:0008168">
    <property type="term" value="F:methyltransferase activity"/>
    <property type="evidence" value="ECO:0007669"/>
    <property type="project" value="UniProtKB-KW"/>
</dbReference>
<evidence type="ECO:0000313" key="2">
    <source>
        <dbReference type="EMBL" id="NEC34797.1"/>
    </source>
</evidence>
<comment type="caution">
    <text evidence="2">The sequence shown here is derived from an EMBL/GenBank/DDBJ whole genome shotgun (WGS) entry which is preliminary data.</text>
</comment>
<proteinExistence type="predicted"/>
<gene>
    <name evidence="2" type="ORF">G3I66_16735</name>
</gene>